<keyword evidence="5" id="KW-0862">Zinc</keyword>
<dbReference type="GO" id="GO:0046872">
    <property type="term" value="F:metal ion binding"/>
    <property type="evidence" value="ECO:0007669"/>
    <property type="project" value="InterPro"/>
</dbReference>
<dbReference type="AlphaFoldDB" id="A0A7Y0HFQ4"/>
<dbReference type="SUPFAM" id="SSF53807">
    <property type="entry name" value="Helical backbone' metal receptor"/>
    <property type="match status" value="1"/>
</dbReference>
<keyword evidence="3" id="KW-0813">Transport</keyword>
<accession>A0A7Y0HFQ4</accession>
<organism evidence="8 9">
    <name type="scientific">Pacificispira spongiicola</name>
    <dbReference type="NCBI Taxonomy" id="2729598"/>
    <lineage>
        <taxon>Bacteria</taxon>
        <taxon>Pseudomonadati</taxon>
        <taxon>Pseudomonadota</taxon>
        <taxon>Alphaproteobacteria</taxon>
        <taxon>Rhodospirillales</taxon>
        <taxon>Rhodospirillaceae</taxon>
        <taxon>Pacificispira</taxon>
    </lineage>
</organism>
<evidence type="ECO:0000256" key="2">
    <source>
        <dbReference type="ARBA" id="ARBA00015915"/>
    </source>
</evidence>
<evidence type="ECO:0000256" key="7">
    <source>
        <dbReference type="SAM" id="SignalP"/>
    </source>
</evidence>
<feature type="region of interest" description="Disordered" evidence="6">
    <location>
        <begin position="122"/>
        <end position="164"/>
    </location>
</feature>
<evidence type="ECO:0000256" key="3">
    <source>
        <dbReference type="ARBA" id="ARBA00022448"/>
    </source>
</evidence>
<evidence type="ECO:0000256" key="6">
    <source>
        <dbReference type="SAM" id="MobiDB-lite"/>
    </source>
</evidence>
<proteinExistence type="inferred from homology"/>
<dbReference type="Pfam" id="PF01297">
    <property type="entry name" value="ZnuA"/>
    <property type="match status" value="1"/>
</dbReference>
<dbReference type="EMBL" id="JABBNT010000003">
    <property type="protein sequence ID" value="NMM44843.1"/>
    <property type="molecule type" value="Genomic_DNA"/>
</dbReference>
<comment type="similarity">
    <text evidence="1">Belongs to the bacterial solute-binding protein 9 family.</text>
</comment>
<gene>
    <name evidence="8" type="ORF">HH303_10170</name>
</gene>
<feature type="signal peptide" evidence="7">
    <location>
        <begin position="1"/>
        <end position="20"/>
    </location>
</feature>
<comment type="caution">
    <text evidence="8">The sequence shown here is derived from an EMBL/GenBank/DDBJ whole genome shotgun (WGS) entry which is preliminary data.</text>
</comment>
<keyword evidence="5" id="KW-0406">Ion transport</keyword>
<dbReference type="InterPro" id="IPR050492">
    <property type="entry name" value="Bact_metal-bind_prot9"/>
</dbReference>
<dbReference type="Gene3D" id="3.40.50.1980">
    <property type="entry name" value="Nitrogenase molybdenum iron protein domain"/>
    <property type="match status" value="3"/>
</dbReference>
<dbReference type="RefSeq" id="WP_169625233.1">
    <property type="nucleotide sequence ID" value="NZ_JABBNT010000003.1"/>
</dbReference>
<evidence type="ECO:0000313" key="9">
    <source>
        <dbReference type="Proteomes" id="UP000539372"/>
    </source>
</evidence>
<dbReference type="PANTHER" id="PTHR42953:SF3">
    <property type="entry name" value="HIGH-AFFINITY ZINC UPTAKE SYSTEM PROTEIN ZNUA"/>
    <property type="match status" value="1"/>
</dbReference>
<evidence type="ECO:0000256" key="5">
    <source>
        <dbReference type="ARBA" id="ARBA00022906"/>
    </source>
</evidence>
<reference evidence="8 9" key="1">
    <citation type="submission" date="2020-04" db="EMBL/GenBank/DDBJ databases">
        <title>Rhodospirillaceae bacterium KN72 isolated from deep sea.</title>
        <authorList>
            <person name="Zhang D.-C."/>
        </authorList>
    </citation>
    <scope>NUCLEOTIDE SEQUENCE [LARGE SCALE GENOMIC DNA]</scope>
    <source>
        <strain evidence="8 9">KN72</strain>
    </source>
</reference>
<evidence type="ECO:0000313" key="8">
    <source>
        <dbReference type="EMBL" id="NMM44843.1"/>
    </source>
</evidence>
<name>A0A7Y0HFQ4_9PROT</name>
<dbReference type="GO" id="GO:0006829">
    <property type="term" value="P:zinc ion transport"/>
    <property type="evidence" value="ECO:0007669"/>
    <property type="project" value="UniProtKB-KW"/>
</dbReference>
<dbReference type="Proteomes" id="UP000539372">
    <property type="component" value="Unassembled WGS sequence"/>
</dbReference>
<feature type="chain" id="PRO_5030803807" description="High-affinity zinc uptake system protein ZnuA" evidence="7">
    <location>
        <begin position="21"/>
        <end position="355"/>
    </location>
</feature>
<sequence>MKLGLRSGVAAAILSFSSIAAGGITSAAHAEGPKVVATLKPIHSLVASVMQGVGEPTLIVEGASSPHGFSLKPSQMAAVQDADMVFWVGPMMETFLVKPLENVDPSHAVELAELPGMRLMNYDEDHDHDHEHEHDHDHADGDGHDHDADHDHEHEHEEDHADHDADHDHEMAEGEEHHHHHSGVDGHLWLDPENAIAIADGVADALSTVDPDNAVLYKANAAKLRADLSAQSEQIAATLAPVAGRGFIVFHDAYQYFESRYGLDAAGSVTVNPEVSPSAAHIAEMQDRIRDSGAVCVFSEPQFPAKMVDVVTEGMSLNRAVLDPLGATLEPGPALYGDLIGALADSFARCLGSGS</sequence>
<keyword evidence="4 7" id="KW-0732">Signal</keyword>
<keyword evidence="5" id="KW-0864">Zinc transport</keyword>
<evidence type="ECO:0000256" key="1">
    <source>
        <dbReference type="ARBA" id="ARBA00011028"/>
    </source>
</evidence>
<dbReference type="PANTHER" id="PTHR42953">
    <property type="entry name" value="HIGH-AFFINITY ZINC UPTAKE SYSTEM PROTEIN ZNUA-RELATED"/>
    <property type="match status" value="1"/>
</dbReference>
<keyword evidence="9" id="KW-1185">Reference proteome</keyword>
<dbReference type="InterPro" id="IPR006127">
    <property type="entry name" value="ZnuA-like"/>
</dbReference>
<protein>
    <recommendedName>
        <fullName evidence="2">High-affinity zinc uptake system protein ZnuA</fullName>
    </recommendedName>
</protein>
<evidence type="ECO:0000256" key="4">
    <source>
        <dbReference type="ARBA" id="ARBA00022729"/>
    </source>
</evidence>